<organism evidence="2 3">
    <name type="scientific">Acinetobacter baumannii</name>
    <dbReference type="NCBI Taxonomy" id="470"/>
    <lineage>
        <taxon>Bacteria</taxon>
        <taxon>Pseudomonadati</taxon>
        <taxon>Pseudomonadota</taxon>
        <taxon>Gammaproteobacteria</taxon>
        <taxon>Moraxellales</taxon>
        <taxon>Moraxellaceae</taxon>
        <taxon>Acinetobacter</taxon>
        <taxon>Acinetobacter calcoaceticus/baumannii complex</taxon>
    </lineage>
</organism>
<dbReference type="Pfam" id="PF00873">
    <property type="entry name" value="ACR_tran"/>
    <property type="match status" value="1"/>
</dbReference>
<dbReference type="Gene3D" id="3.30.70.1440">
    <property type="entry name" value="Multidrug efflux transporter AcrB pore domain"/>
    <property type="match status" value="2"/>
</dbReference>
<protein>
    <submittedName>
        <fullName evidence="2">Multidrug efflux RND transporter permease subunit AdeJ</fullName>
    </submittedName>
</protein>
<reference evidence="2 3" key="1">
    <citation type="submission" date="2018-10" db="EMBL/GenBank/DDBJ databases">
        <title>GWAS and RNA-Seq identify cryptic mechanisms of antimicrobial resistance in Acinetobacter baumannii.</title>
        <authorList>
            <person name="Sahl J.W."/>
        </authorList>
    </citation>
    <scope>NUCLEOTIDE SEQUENCE [LARGE SCALE GENOMIC DNA]</scope>
    <source>
        <strain evidence="2 3">TG28175</strain>
    </source>
</reference>
<dbReference type="InterPro" id="IPR001036">
    <property type="entry name" value="Acrflvin-R"/>
</dbReference>
<dbReference type="PANTHER" id="PTHR32063:SF13">
    <property type="entry name" value="MULTIDRUG EFFLUX PUMP SUBUNIT ACRB-RELATED"/>
    <property type="match status" value="1"/>
</dbReference>
<evidence type="ECO:0000256" key="1">
    <source>
        <dbReference type="SAM" id="Phobius"/>
    </source>
</evidence>
<comment type="caution">
    <text evidence="2">The sequence shown here is derived from an EMBL/GenBank/DDBJ whole genome shotgun (WGS) entry which is preliminary data.</text>
</comment>
<dbReference type="PANTHER" id="PTHR32063">
    <property type="match status" value="1"/>
</dbReference>
<gene>
    <name evidence="2" type="primary">adeJ</name>
    <name evidence="2" type="ORF">EA686_22190</name>
</gene>
<dbReference type="SUPFAM" id="SSF82714">
    <property type="entry name" value="Multidrug efflux transporter AcrB TolC docking domain, DN and DC subdomains"/>
    <property type="match status" value="1"/>
</dbReference>
<dbReference type="EMBL" id="RFDI01001579">
    <property type="protein sequence ID" value="RSR39849.1"/>
    <property type="molecule type" value="Genomic_DNA"/>
</dbReference>
<dbReference type="InterPro" id="IPR027463">
    <property type="entry name" value="AcrB_DN_DC_subdom"/>
</dbReference>
<dbReference type="Proteomes" id="UP000280073">
    <property type="component" value="Unassembled WGS sequence"/>
</dbReference>
<dbReference type="GO" id="GO:0005886">
    <property type="term" value="C:plasma membrane"/>
    <property type="evidence" value="ECO:0007669"/>
    <property type="project" value="TreeGrafter"/>
</dbReference>
<keyword evidence="1" id="KW-0472">Membrane</keyword>
<name>A0A3R9THJ3_ACIBA</name>
<evidence type="ECO:0000313" key="2">
    <source>
        <dbReference type="EMBL" id="RSR39849.1"/>
    </source>
</evidence>
<feature type="non-terminal residue" evidence="2">
    <location>
        <position position="1"/>
    </location>
</feature>
<dbReference type="PRINTS" id="PR00702">
    <property type="entry name" value="ACRIFLAVINRP"/>
</dbReference>
<dbReference type="Gene3D" id="3.30.70.1430">
    <property type="entry name" value="Multidrug efflux transporter AcrB pore domain"/>
    <property type="match status" value="1"/>
</dbReference>
<keyword evidence="1" id="KW-0812">Transmembrane</keyword>
<sequence>GKIFSGVLYAVVVALLVFLFQKLPSSFLPEEDQGVVMTLVQLPPNATLDRTGKVIDTMTNFFMNEKDTVESIFTVSGFSFTGVGQNAGIGFVKLKDWSKRTTPETQIGSLIQRGMALNMIIKDASYVMPLQLPAMPELGVTAGFNLQLKDSSGQGHEKLIAARNTILGLASQDKRLVGVRPNGQEDTPQYQINVDQAQAGAMGVSIAEINNTMRIAWGGSYINDFVDRGRVKKVYVQGDAGSRMMPEDLNKWYVRNNKGEMVPFSAFATGEWTYGSPRLERYNGVSSVNIQGTPAPGVSSGD</sequence>
<dbReference type="GO" id="GO:0042910">
    <property type="term" value="F:xenobiotic transmembrane transporter activity"/>
    <property type="evidence" value="ECO:0007669"/>
    <property type="project" value="TreeGrafter"/>
</dbReference>
<keyword evidence="1" id="KW-1133">Transmembrane helix</keyword>
<feature type="non-terminal residue" evidence="2">
    <location>
        <position position="302"/>
    </location>
</feature>
<proteinExistence type="predicted"/>
<dbReference type="FunFam" id="3.30.2090.10:FF:000002">
    <property type="entry name" value="Efflux pump membrane transporter"/>
    <property type="match status" value="1"/>
</dbReference>
<dbReference type="SUPFAM" id="SSF82693">
    <property type="entry name" value="Multidrug efflux transporter AcrB pore domain, PN1, PN2, PC1 and PC2 subdomains"/>
    <property type="match status" value="2"/>
</dbReference>
<accession>A0A3R9THJ3</accession>
<feature type="transmembrane region" description="Helical" evidence="1">
    <location>
        <begin position="6"/>
        <end position="23"/>
    </location>
</feature>
<dbReference type="AlphaFoldDB" id="A0A3R9THJ3"/>
<evidence type="ECO:0000313" key="3">
    <source>
        <dbReference type="Proteomes" id="UP000280073"/>
    </source>
</evidence>